<evidence type="ECO:0000313" key="2">
    <source>
        <dbReference type="Proteomes" id="UP000824261"/>
    </source>
</evidence>
<gene>
    <name evidence="1" type="ORF">IAA69_01060</name>
</gene>
<accession>A0A9D1D294</accession>
<organism evidence="1 2">
    <name type="scientific">Candidatus Aveggerthella stercoripullorum</name>
    <dbReference type="NCBI Taxonomy" id="2840688"/>
    <lineage>
        <taxon>Bacteria</taxon>
        <taxon>Bacillati</taxon>
        <taxon>Actinomycetota</taxon>
        <taxon>Coriobacteriia</taxon>
        <taxon>Eggerthellales</taxon>
        <taxon>Eggerthellaceae</taxon>
        <taxon>Eggerthellaceae incertae sedis</taxon>
        <taxon>Candidatus Aveggerthella</taxon>
    </lineage>
</organism>
<comment type="caution">
    <text evidence="1">The sequence shown here is derived from an EMBL/GenBank/DDBJ whole genome shotgun (WGS) entry which is preliminary data.</text>
</comment>
<dbReference type="AlphaFoldDB" id="A0A9D1D294"/>
<protein>
    <submittedName>
        <fullName evidence="1">Uncharacterized protein</fullName>
    </submittedName>
</protein>
<name>A0A9D1D294_9ACTN</name>
<evidence type="ECO:0000313" key="1">
    <source>
        <dbReference type="EMBL" id="HIR00859.1"/>
    </source>
</evidence>
<reference evidence="1" key="1">
    <citation type="submission" date="2020-10" db="EMBL/GenBank/DDBJ databases">
        <authorList>
            <person name="Gilroy R."/>
        </authorList>
    </citation>
    <scope>NUCLEOTIDE SEQUENCE</scope>
    <source>
        <strain evidence="1">ChiGjej1B1-2707</strain>
    </source>
</reference>
<sequence>MTQKAYNIGHDDMMALYGWADCGARPSLLVSAPSIKDVGEMELVRELAEMAYDASGFKDSPARHFIARNFPYNGSPADYARFQDSPIEAAEISNCFAGVDCIDMTGWLGKEHTGANWEKLPQLVRSSPTSDYVFLAYSDSPTDIARLAASIRKDCGVALRHIGISYPDPKALSEAFGFAASRQVNFDPAEFEEWAARLVEDGKALNYAYISSMATIASYECAHSDALQSSFRELLERYSAHTPSVNKASRLGF</sequence>
<dbReference type="Proteomes" id="UP000824261">
    <property type="component" value="Unassembled WGS sequence"/>
</dbReference>
<dbReference type="EMBL" id="DVGB01000009">
    <property type="protein sequence ID" value="HIR00859.1"/>
    <property type="molecule type" value="Genomic_DNA"/>
</dbReference>
<proteinExistence type="predicted"/>
<reference evidence="1" key="2">
    <citation type="journal article" date="2021" name="PeerJ">
        <title>Extensive microbial diversity within the chicken gut microbiome revealed by metagenomics and culture.</title>
        <authorList>
            <person name="Gilroy R."/>
            <person name="Ravi A."/>
            <person name="Getino M."/>
            <person name="Pursley I."/>
            <person name="Horton D.L."/>
            <person name="Alikhan N.F."/>
            <person name="Baker D."/>
            <person name="Gharbi K."/>
            <person name="Hall N."/>
            <person name="Watson M."/>
            <person name="Adriaenssens E.M."/>
            <person name="Foster-Nyarko E."/>
            <person name="Jarju S."/>
            <person name="Secka A."/>
            <person name="Antonio M."/>
            <person name="Oren A."/>
            <person name="Chaudhuri R.R."/>
            <person name="La Ragione R."/>
            <person name="Hildebrand F."/>
            <person name="Pallen M.J."/>
        </authorList>
    </citation>
    <scope>NUCLEOTIDE SEQUENCE</scope>
    <source>
        <strain evidence="1">ChiGjej1B1-2707</strain>
    </source>
</reference>